<keyword evidence="2" id="KW-1185">Reference proteome</keyword>
<dbReference type="EMBL" id="CP031124">
    <property type="protein sequence ID" value="AXF85414.1"/>
    <property type="molecule type" value="Genomic_DNA"/>
</dbReference>
<dbReference type="Pfam" id="PF11943">
    <property type="entry name" value="DUF3460"/>
    <property type="match status" value="1"/>
</dbReference>
<evidence type="ECO:0000313" key="2">
    <source>
        <dbReference type="Proteomes" id="UP000252182"/>
    </source>
</evidence>
<protein>
    <recommendedName>
        <fullName evidence="3">DUF3460 domain-containing protein</fullName>
    </recommendedName>
</protein>
<evidence type="ECO:0008006" key="3">
    <source>
        <dbReference type="Google" id="ProtNLM"/>
    </source>
</evidence>
<gene>
    <name evidence="1" type="ORF">DTO96_101145</name>
</gene>
<dbReference type="OrthoDB" id="5296692at2"/>
<dbReference type="KEGG" id="hyf:DTO96_101145"/>
<organism evidence="1 2">
    <name type="scientific">Ephemeroptericola cinctiostellae</name>
    <dbReference type="NCBI Taxonomy" id="2268024"/>
    <lineage>
        <taxon>Bacteria</taxon>
        <taxon>Pseudomonadati</taxon>
        <taxon>Pseudomonadota</taxon>
        <taxon>Betaproteobacteria</taxon>
        <taxon>Burkholderiales</taxon>
        <taxon>Burkholderiaceae</taxon>
        <taxon>Ephemeroptericola</taxon>
    </lineage>
</organism>
<proteinExistence type="predicted"/>
<evidence type="ECO:0000313" key="1">
    <source>
        <dbReference type="EMBL" id="AXF85414.1"/>
    </source>
</evidence>
<accession>A0A345DAM6</accession>
<dbReference type="AlphaFoldDB" id="A0A345DAM6"/>
<dbReference type="Proteomes" id="UP000252182">
    <property type="component" value="Chromosome"/>
</dbReference>
<sequence>MARYESDVTLFLKDLKKEDPQLEKGQRDGRARLWDKPQDLRLQREFEEAMVAQKPYVYN</sequence>
<dbReference type="RefSeq" id="WP_114562611.1">
    <property type="nucleotide sequence ID" value="NZ_CP031124.1"/>
</dbReference>
<reference evidence="2" key="1">
    <citation type="submission" date="2018-07" db="EMBL/GenBank/DDBJ databases">
        <authorList>
            <person name="Kim H."/>
        </authorList>
    </citation>
    <scope>NUCLEOTIDE SEQUENCE [LARGE SCALE GENOMIC DNA]</scope>
    <source>
        <strain evidence="2">F02</strain>
    </source>
</reference>
<dbReference type="InterPro" id="IPR021853">
    <property type="entry name" value="DUF3460"/>
</dbReference>
<name>A0A345DAM6_9BURK</name>